<evidence type="ECO:0000313" key="1">
    <source>
        <dbReference type="EMBL" id="KRY03078.1"/>
    </source>
</evidence>
<dbReference type="Proteomes" id="UP000054653">
    <property type="component" value="Unassembled WGS sequence"/>
</dbReference>
<proteinExistence type="predicted"/>
<name>A0A0V0YSA7_TRIBR</name>
<evidence type="ECO:0000313" key="2">
    <source>
        <dbReference type="Proteomes" id="UP000054653"/>
    </source>
</evidence>
<protein>
    <submittedName>
        <fullName evidence="1">Uncharacterized protein</fullName>
    </submittedName>
</protein>
<comment type="caution">
    <text evidence="1">The sequence shown here is derived from an EMBL/GenBank/DDBJ whole genome shotgun (WGS) entry which is preliminary data.</text>
</comment>
<dbReference type="EMBL" id="JYDI01006858">
    <property type="protein sequence ID" value="KRY03078.1"/>
    <property type="molecule type" value="Genomic_DNA"/>
</dbReference>
<accession>A0A0V0YSA7</accession>
<reference evidence="1 2" key="1">
    <citation type="submission" date="2015-01" db="EMBL/GenBank/DDBJ databases">
        <title>Evolution of Trichinella species and genotypes.</title>
        <authorList>
            <person name="Korhonen P.K."/>
            <person name="Edoardo P."/>
            <person name="Giuseppe L.R."/>
            <person name="Gasser R.B."/>
        </authorList>
    </citation>
    <scope>NUCLEOTIDE SEQUENCE [LARGE SCALE GENOMIC DNA]</scope>
    <source>
        <strain evidence="1">ISS120</strain>
    </source>
</reference>
<keyword evidence="2" id="KW-1185">Reference proteome</keyword>
<sequence>MTIRVLEILILNCPSHISNSFSTVAETANFCT</sequence>
<organism evidence="1 2">
    <name type="scientific">Trichinella britovi</name>
    <name type="common">Parasitic roundworm</name>
    <dbReference type="NCBI Taxonomy" id="45882"/>
    <lineage>
        <taxon>Eukaryota</taxon>
        <taxon>Metazoa</taxon>
        <taxon>Ecdysozoa</taxon>
        <taxon>Nematoda</taxon>
        <taxon>Enoplea</taxon>
        <taxon>Dorylaimia</taxon>
        <taxon>Trichinellida</taxon>
        <taxon>Trichinellidae</taxon>
        <taxon>Trichinella</taxon>
    </lineage>
</organism>
<dbReference type="AlphaFoldDB" id="A0A0V0YSA7"/>
<gene>
    <name evidence="1" type="ORF">T03_8853</name>
</gene>